<gene>
    <name evidence="5" type="ORF">C0J50_18756</name>
</gene>
<evidence type="ECO:0000256" key="1">
    <source>
        <dbReference type="ARBA" id="ARBA00004401"/>
    </source>
</evidence>
<sequence length="163" mass="18947">MHVHAKYCFQSHFVYFVLLKAIQKGRQCEEGWISYDLKCYYFSTLKLNWTQSRDECVGKGGHLVVITSRAEQIFLSSEIGKPHWIGLNDLETEGKWIWVNNQLLQETGVTFWYRSPEGLDEPDNWKKEDPTGENCVALGNDNGGTNKWFDASCRKQKQFICEN</sequence>
<keyword evidence="5" id="KW-0675">Receptor</keyword>
<dbReference type="Pfam" id="PF00059">
    <property type="entry name" value="Lectin_C"/>
    <property type="match status" value="1"/>
</dbReference>
<organism evidence="5 6">
    <name type="scientific">Silurus asotus</name>
    <name type="common">Amur catfish</name>
    <name type="synonym">Parasilurus asotus</name>
    <dbReference type="NCBI Taxonomy" id="30991"/>
    <lineage>
        <taxon>Eukaryota</taxon>
        <taxon>Metazoa</taxon>
        <taxon>Chordata</taxon>
        <taxon>Craniata</taxon>
        <taxon>Vertebrata</taxon>
        <taxon>Euteleostomi</taxon>
        <taxon>Actinopterygii</taxon>
        <taxon>Neopterygii</taxon>
        <taxon>Teleostei</taxon>
        <taxon>Ostariophysi</taxon>
        <taxon>Siluriformes</taxon>
        <taxon>Siluridae</taxon>
        <taxon>Silurus</taxon>
    </lineage>
</organism>
<dbReference type="InterPro" id="IPR018378">
    <property type="entry name" value="C-type_lectin_CS"/>
</dbReference>
<protein>
    <submittedName>
        <fullName evidence="5">Immune-related, lectin-like receptor 1</fullName>
    </submittedName>
</protein>
<evidence type="ECO:0000256" key="2">
    <source>
        <dbReference type="ARBA" id="ARBA00022734"/>
    </source>
</evidence>
<dbReference type="AlphaFoldDB" id="A0AAD5ATY9"/>
<name>A0AAD5ATY9_SILAS</name>
<dbReference type="GO" id="GO:0005886">
    <property type="term" value="C:plasma membrane"/>
    <property type="evidence" value="ECO:0007669"/>
    <property type="project" value="UniProtKB-SubCell"/>
</dbReference>
<dbReference type="EMBL" id="MU551630">
    <property type="protein sequence ID" value="KAI5621699.1"/>
    <property type="molecule type" value="Genomic_DNA"/>
</dbReference>
<feature type="domain" description="C-type lectin" evidence="4">
    <location>
        <begin position="35"/>
        <end position="162"/>
    </location>
</feature>
<dbReference type="PROSITE" id="PS00615">
    <property type="entry name" value="C_TYPE_LECTIN_1"/>
    <property type="match status" value="1"/>
</dbReference>
<dbReference type="PROSITE" id="PS50041">
    <property type="entry name" value="C_TYPE_LECTIN_2"/>
    <property type="match status" value="1"/>
</dbReference>
<keyword evidence="3" id="KW-1015">Disulfide bond</keyword>
<reference evidence="5" key="1">
    <citation type="submission" date="2018-07" db="EMBL/GenBank/DDBJ databases">
        <title>Comparative genomics of catfishes provides insights into carnivory and benthic adaptation.</title>
        <authorList>
            <person name="Zhang Y."/>
            <person name="Wang D."/>
            <person name="Peng Z."/>
            <person name="Zheng S."/>
            <person name="Shao F."/>
            <person name="Tao W."/>
        </authorList>
    </citation>
    <scope>NUCLEOTIDE SEQUENCE</scope>
    <source>
        <strain evidence="5">Chongqing</strain>
    </source>
</reference>
<evidence type="ECO:0000313" key="6">
    <source>
        <dbReference type="Proteomes" id="UP001205998"/>
    </source>
</evidence>
<comment type="subcellular location">
    <subcellularLocation>
        <location evidence="1">Cell membrane</location>
        <topology evidence="1">Single-pass type II membrane protein</topology>
    </subcellularLocation>
</comment>
<proteinExistence type="predicted"/>
<dbReference type="CDD" id="cd03590">
    <property type="entry name" value="CLECT_DC-SIGN_like"/>
    <property type="match status" value="1"/>
</dbReference>
<accession>A0AAD5ATY9</accession>
<keyword evidence="2" id="KW-0430">Lectin</keyword>
<dbReference type="SMART" id="SM00034">
    <property type="entry name" value="CLECT"/>
    <property type="match status" value="1"/>
</dbReference>
<keyword evidence="6" id="KW-1185">Reference proteome</keyword>
<dbReference type="Proteomes" id="UP001205998">
    <property type="component" value="Unassembled WGS sequence"/>
</dbReference>
<dbReference type="InterPro" id="IPR016186">
    <property type="entry name" value="C-type_lectin-like/link_sf"/>
</dbReference>
<comment type="caution">
    <text evidence="5">The sequence shown here is derived from an EMBL/GenBank/DDBJ whole genome shotgun (WGS) entry which is preliminary data.</text>
</comment>
<dbReference type="Gene3D" id="3.10.100.10">
    <property type="entry name" value="Mannose-Binding Protein A, subunit A"/>
    <property type="match status" value="1"/>
</dbReference>
<evidence type="ECO:0000259" key="4">
    <source>
        <dbReference type="PROSITE" id="PS50041"/>
    </source>
</evidence>
<dbReference type="PANTHER" id="PTHR45710:SF26">
    <property type="entry name" value="RH26557P"/>
    <property type="match status" value="1"/>
</dbReference>
<dbReference type="PANTHER" id="PTHR45710">
    <property type="entry name" value="C-TYPE LECTIN DOMAIN-CONTAINING PROTEIN 180"/>
    <property type="match status" value="1"/>
</dbReference>
<dbReference type="InterPro" id="IPR016187">
    <property type="entry name" value="CTDL_fold"/>
</dbReference>
<dbReference type="GO" id="GO:0030246">
    <property type="term" value="F:carbohydrate binding"/>
    <property type="evidence" value="ECO:0007669"/>
    <property type="project" value="UniProtKB-KW"/>
</dbReference>
<dbReference type="InterPro" id="IPR001304">
    <property type="entry name" value="C-type_lectin-like"/>
</dbReference>
<dbReference type="SUPFAM" id="SSF56436">
    <property type="entry name" value="C-type lectin-like"/>
    <property type="match status" value="1"/>
</dbReference>
<dbReference type="InterPro" id="IPR033989">
    <property type="entry name" value="CD209-like_CTLD"/>
</dbReference>
<dbReference type="InterPro" id="IPR050828">
    <property type="entry name" value="C-type_lectin/matrix_domain"/>
</dbReference>
<evidence type="ECO:0000313" key="5">
    <source>
        <dbReference type="EMBL" id="KAI5621699.1"/>
    </source>
</evidence>
<evidence type="ECO:0000256" key="3">
    <source>
        <dbReference type="ARBA" id="ARBA00023157"/>
    </source>
</evidence>